<dbReference type="RefSeq" id="YP_008436805.2">
    <property type="nucleotide sequence ID" value="NC_022098.1"/>
</dbReference>
<sequence length="61" mass="6168">MAQTGGKTCTTASAPLAGAIWQTQGPAQCWTTASRSAGNLGAVPAQWGTSTVESPCFWPIG</sequence>
<keyword evidence="2" id="KW-1185">Reference proteome</keyword>
<gene>
    <name evidence="1" type="ORF">psal_cds_215</name>
</gene>
<reference evidence="1 2" key="1">
    <citation type="journal article" date="2013" name="Science">
        <title>Pandoraviruses: amoeba viruses with genomes up to 2.5 Mb reaching that of parasitic eukaryotes.</title>
        <authorList>
            <person name="Philippe N."/>
            <person name="Legendre M."/>
            <person name="Doutre G."/>
            <person name="Coute Y."/>
            <person name="Poirot O."/>
            <person name="Lescot M."/>
            <person name="Arslan D."/>
            <person name="Seltzer V."/>
            <person name="Bertaux L."/>
            <person name="Bruley C."/>
            <person name="Garin J."/>
            <person name="Claverie J.M."/>
            <person name="Abergel C."/>
        </authorList>
    </citation>
    <scope>NUCLEOTIDE SEQUENCE [LARGE SCALE GENOMIC DNA]</scope>
</reference>
<dbReference type="Proteomes" id="UP000204584">
    <property type="component" value="Segment"/>
</dbReference>
<name>S4W058_9VIRU</name>
<dbReference type="EMBL" id="KC977571">
    <property type="protein sequence ID" value="AGO83742.2"/>
    <property type="molecule type" value="Genomic_DNA"/>
</dbReference>
<evidence type="ECO:0000313" key="1">
    <source>
        <dbReference type="EMBL" id="AGO83742.2"/>
    </source>
</evidence>
<protein>
    <submittedName>
        <fullName evidence="1">Uncharacterized protein</fullName>
    </submittedName>
</protein>
<organism evidence="1 2">
    <name type="scientific">Pandoravirus salinus</name>
    <dbReference type="NCBI Taxonomy" id="1349410"/>
    <lineage>
        <taxon>Viruses</taxon>
        <taxon>Pandoravirus</taxon>
    </lineage>
</organism>
<proteinExistence type="predicted"/>
<accession>S4W058</accession>
<dbReference type="KEGG" id="vg:16605529"/>
<dbReference type="GeneID" id="16605529"/>
<evidence type="ECO:0000313" key="2">
    <source>
        <dbReference type="Proteomes" id="UP000204584"/>
    </source>
</evidence>